<feature type="coiled-coil region" evidence="1">
    <location>
        <begin position="40"/>
        <end position="74"/>
    </location>
</feature>
<gene>
    <name evidence="3" type="ORF">ECPE_LOCUS10983</name>
</gene>
<dbReference type="PANTHER" id="PTHR21468">
    <property type="entry name" value="HSD9"/>
    <property type="match status" value="1"/>
</dbReference>
<dbReference type="InterPro" id="IPR026702">
    <property type="entry name" value="CCDC83"/>
</dbReference>
<dbReference type="OrthoDB" id="6275489at2759"/>
<dbReference type="WBParaSite" id="ECPE_0001101701-mRNA-1">
    <property type="protein sequence ID" value="ECPE_0001101701-mRNA-1"/>
    <property type="gene ID" value="ECPE_0001101701"/>
</dbReference>
<evidence type="ECO:0000313" key="3">
    <source>
        <dbReference type="EMBL" id="VDP87908.1"/>
    </source>
</evidence>
<dbReference type="PANTHER" id="PTHR21468:SF1">
    <property type="entry name" value="COILED-COIL DOMAIN-CONTAINING PROTEIN 83"/>
    <property type="match status" value="1"/>
</dbReference>
<dbReference type="EMBL" id="UZAN01050025">
    <property type="protein sequence ID" value="VDP87908.1"/>
    <property type="molecule type" value="Genomic_DNA"/>
</dbReference>
<protein>
    <submittedName>
        <fullName evidence="5">NYD-SP28 domain-containing protein</fullName>
    </submittedName>
</protein>
<feature type="coiled-coil region" evidence="1">
    <location>
        <begin position="106"/>
        <end position="133"/>
    </location>
</feature>
<dbReference type="AlphaFoldDB" id="A0A183AVJ8"/>
<evidence type="ECO:0000313" key="4">
    <source>
        <dbReference type="Proteomes" id="UP000272942"/>
    </source>
</evidence>
<accession>A0A183AVJ8</accession>
<reference evidence="3 4" key="2">
    <citation type="submission" date="2018-11" db="EMBL/GenBank/DDBJ databases">
        <authorList>
            <consortium name="Pathogen Informatics"/>
        </authorList>
    </citation>
    <scope>NUCLEOTIDE SEQUENCE [LARGE SCALE GENOMIC DNA]</scope>
    <source>
        <strain evidence="3 4">Egypt</strain>
    </source>
</reference>
<evidence type="ECO:0000256" key="2">
    <source>
        <dbReference type="SAM" id="MobiDB-lite"/>
    </source>
</evidence>
<keyword evidence="1" id="KW-0175">Coiled coil</keyword>
<feature type="region of interest" description="Disordered" evidence="2">
    <location>
        <begin position="1"/>
        <end position="21"/>
    </location>
</feature>
<organism evidence="5">
    <name type="scientific">Echinostoma caproni</name>
    <dbReference type="NCBI Taxonomy" id="27848"/>
    <lineage>
        <taxon>Eukaryota</taxon>
        <taxon>Metazoa</taxon>
        <taxon>Spiralia</taxon>
        <taxon>Lophotrochozoa</taxon>
        <taxon>Platyhelminthes</taxon>
        <taxon>Trematoda</taxon>
        <taxon>Digenea</taxon>
        <taxon>Plagiorchiida</taxon>
        <taxon>Echinostomata</taxon>
        <taxon>Echinostomatoidea</taxon>
        <taxon>Echinostomatidae</taxon>
        <taxon>Echinostoma</taxon>
    </lineage>
</organism>
<dbReference type="Proteomes" id="UP000272942">
    <property type="component" value="Unassembled WGS sequence"/>
</dbReference>
<evidence type="ECO:0000313" key="5">
    <source>
        <dbReference type="WBParaSite" id="ECPE_0001101701-mRNA-1"/>
    </source>
</evidence>
<sequence length="388" mass="45602">MPPKTKGKKQSGTKTKKTAEKLTPNELLLDYKIGLARSNLMELEFKRTKLLEQIENKESELRELSKRSEMEMKETMDKWKEFKKSAKDEITSAQVIDCMHSNWKVKDEEQKAIHSIQEQIRQVRANIEETRREVERWKYFEAKTMPSNAEFIVILRQEIDSMKDRYDSFVENIKQAFAEKKSDYFDTFRSKLETIRKASVDAAVGKLDNQHWTQLEQEEWFRKELFILKQREQELSKRIEEIENMNIMICDRLAQSRLNPMLWPARVPQNFPQKTDNLYYSHVLDLDVSGYFKNLQLSSHQSLVDEVNLGNVKTQISTEQEGPTMELQMCEYQQSVKDSFLSENMSALLSDLTDSDRWNRMMAVGNEEVQLLNIRGVSPRPNSSATET</sequence>
<name>A0A183AVJ8_9TREM</name>
<keyword evidence="4" id="KW-1185">Reference proteome</keyword>
<proteinExistence type="predicted"/>
<evidence type="ECO:0000256" key="1">
    <source>
        <dbReference type="SAM" id="Coils"/>
    </source>
</evidence>
<feature type="compositionally biased region" description="Basic residues" evidence="2">
    <location>
        <begin position="1"/>
        <end position="16"/>
    </location>
</feature>
<reference evidence="5" key="1">
    <citation type="submission" date="2016-06" db="UniProtKB">
        <authorList>
            <consortium name="WormBaseParasite"/>
        </authorList>
    </citation>
    <scope>IDENTIFICATION</scope>
</reference>